<name>A0A9Q9EL99_9PEZI</name>
<feature type="signal peptide" evidence="1">
    <location>
        <begin position="1"/>
        <end position="16"/>
    </location>
</feature>
<gene>
    <name evidence="2" type="ORF">Slin15195_G074230</name>
</gene>
<feature type="chain" id="PRO_5040244069" evidence="1">
    <location>
        <begin position="17"/>
        <end position="97"/>
    </location>
</feature>
<evidence type="ECO:0000313" key="3">
    <source>
        <dbReference type="Proteomes" id="UP001056384"/>
    </source>
</evidence>
<proteinExistence type="predicted"/>
<dbReference type="AlphaFoldDB" id="A0A9Q9EL99"/>
<keyword evidence="1" id="KW-0732">Signal</keyword>
<protein>
    <submittedName>
        <fullName evidence="2">Uncharacterized protein</fullName>
    </submittedName>
</protein>
<evidence type="ECO:0000256" key="1">
    <source>
        <dbReference type="SAM" id="SignalP"/>
    </source>
</evidence>
<sequence length="97" mass="10259">MKSSLILATLATLAFGSAIAPQAQDDNSIARRALNGRDPLAADAASNLVARQAWADSDFLEVSLEDGSKRYITMDEPFSLVFPVCDPNSDGSAQTAQ</sequence>
<reference evidence="2" key="1">
    <citation type="submission" date="2022-06" db="EMBL/GenBank/DDBJ databases">
        <title>Complete genome sequences of two strains of the flax pathogen Septoria linicola.</title>
        <authorList>
            <person name="Lapalu N."/>
            <person name="Simon A."/>
            <person name="Demenou B."/>
            <person name="Paumier D."/>
            <person name="Guillot M.-P."/>
            <person name="Gout L."/>
            <person name="Valade R."/>
        </authorList>
    </citation>
    <scope>NUCLEOTIDE SEQUENCE</scope>
    <source>
        <strain evidence="2">SE15195</strain>
    </source>
</reference>
<dbReference type="Proteomes" id="UP001056384">
    <property type="component" value="Chromosome 6"/>
</dbReference>
<keyword evidence="3" id="KW-1185">Reference proteome</keyword>
<evidence type="ECO:0000313" key="2">
    <source>
        <dbReference type="EMBL" id="USW54104.1"/>
    </source>
</evidence>
<organism evidence="2 3">
    <name type="scientific">Septoria linicola</name>
    <dbReference type="NCBI Taxonomy" id="215465"/>
    <lineage>
        <taxon>Eukaryota</taxon>
        <taxon>Fungi</taxon>
        <taxon>Dikarya</taxon>
        <taxon>Ascomycota</taxon>
        <taxon>Pezizomycotina</taxon>
        <taxon>Dothideomycetes</taxon>
        <taxon>Dothideomycetidae</taxon>
        <taxon>Mycosphaerellales</taxon>
        <taxon>Mycosphaerellaceae</taxon>
        <taxon>Septoria</taxon>
    </lineage>
</organism>
<accession>A0A9Q9EL99</accession>
<dbReference type="EMBL" id="CP099423">
    <property type="protein sequence ID" value="USW54104.1"/>
    <property type="molecule type" value="Genomic_DNA"/>
</dbReference>